<evidence type="ECO:0000313" key="6">
    <source>
        <dbReference type="EMBL" id="HIU34318.1"/>
    </source>
</evidence>
<dbReference type="Proteomes" id="UP000824072">
    <property type="component" value="Unassembled WGS sequence"/>
</dbReference>
<dbReference type="AlphaFoldDB" id="A0A9D1LBC7"/>
<dbReference type="InterPro" id="IPR051202">
    <property type="entry name" value="Peptidase_C40"/>
</dbReference>
<dbReference type="SUPFAM" id="SSF54001">
    <property type="entry name" value="Cysteine proteinases"/>
    <property type="match status" value="1"/>
</dbReference>
<evidence type="ECO:0000256" key="2">
    <source>
        <dbReference type="ARBA" id="ARBA00022670"/>
    </source>
</evidence>
<reference evidence="6" key="1">
    <citation type="submission" date="2020-10" db="EMBL/GenBank/DDBJ databases">
        <authorList>
            <person name="Gilroy R."/>
        </authorList>
    </citation>
    <scope>NUCLEOTIDE SEQUENCE</scope>
    <source>
        <strain evidence="6">ChiHcec3-11533</strain>
    </source>
</reference>
<proteinExistence type="inferred from homology"/>
<dbReference type="GO" id="GO:0006508">
    <property type="term" value="P:proteolysis"/>
    <property type="evidence" value="ECO:0007669"/>
    <property type="project" value="UniProtKB-KW"/>
</dbReference>
<feature type="domain" description="NlpC/P60" evidence="5">
    <location>
        <begin position="147"/>
        <end position="269"/>
    </location>
</feature>
<evidence type="ECO:0000259" key="5">
    <source>
        <dbReference type="PROSITE" id="PS51935"/>
    </source>
</evidence>
<name>A0A9D1LBC7_9FIRM</name>
<evidence type="ECO:0000256" key="3">
    <source>
        <dbReference type="ARBA" id="ARBA00022801"/>
    </source>
</evidence>
<evidence type="ECO:0000256" key="4">
    <source>
        <dbReference type="ARBA" id="ARBA00022807"/>
    </source>
</evidence>
<dbReference type="Pfam" id="PF00877">
    <property type="entry name" value="NLPC_P60"/>
    <property type="match status" value="1"/>
</dbReference>
<gene>
    <name evidence="6" type="ORF">IAB02_07125</name>
</gene>
<comment type="similarity">
    <text evidence="1">Belongs to the peptidase C40 family.</text>
</comment>
<keyword evidence="4" id="KW-0788">Thiol protease</keyword>
<keyword evidence="3" id="KW-0378">Hydrolase</keyword>
<dbReference type="PANTHER" id="PTHR47053">
    <property type="entry name" value="MUREIN DD-ENDOPEPTIDASE MEPH-RELATED"/>
    <property type="match status" value="1"/>
</dbReference>
<accession>A0A9D1LBC7</accession>
<evidence type="ECO:0000313" key="7">
    <source>
        <dbReference type="Proteomes" id="UP000824072"/>
    </source>
</evidence>
<dbReference type="PANTHER" id="PTHR47053:SF1">
    <property type="entry name" value="MUREIN DD-ENDOPEPTIDASE MEPH-RELATED"/>
    <property type="match status" value="1"/>
</dbReference>
<dbReference type="InterPro" id="IPR000064">
    <property type="entry name" value="NLP_P60_dom"/>
</dbReference>
<dbReference type="PROSITE" id="PS51935">
    <property type="entry name" value="NLPC_P60"/>
    <property type="match status" value="1"/>
</dbReference>
<organism evidence="6 7">
    <name type="scientific">Candidatus Pullichristensenella excrementigallinarum</name>
    <dbReference type="NCBI Taxonomy" id="2840907"/>
    <lineage>
        <taxon>Bacteria</taxon>
        <taxon>Bacillati</taxon>
        <taxon>Bacillota</taxon>
        <taxon>Clostridia</taxon>
        <taxon>Candidatus Pullichristensenella</taxon>
    </lineage>
</organism>
<dbReference type="EMBL" id="DVMU01000160">
    <property type="protein sequence ID" value="HIU34318.1"/>
    <property type="molecule type" value="Genomic_DNA"/>
</dbReference>
<dbReference type="GO" id="GO:0008234">
    <property type="term" value="F:cysteine-type peptidase activity"/>
    <property type="evidence" value="ECO:0007669"/>
    <property type="project" value="UniProtKB-KW"/>
</dbReference>
<keyword evidence="2" id="KW-0645">Protease</keyword>
<comment type="caution">
    <text evidence="6">The sequence shown here is derived from an EMBL/GenBank/DDBJ whole genome shotgun (WGS) entry which is preliminary data.</text>
</comment>
<sequence length="272" mass="29994">MNAIVRETVCPLLAEPSWESTLVDEVLYGMVVELLESPAPGWYRVRTHYRYEGIAPASALLAEPAQVSAWQDLPKRVVLEKNFCDVLNRPKVQGWRMETLPRGGVIAVEGEPENGWQKVRLVDGRTGFSQASLLSPFYDAPCCAEETSLRKALVRCAMLYAGTHYRWGGKSPMGIDCSGLVSMAYMLCGICIYRDASIVDGFPIHAISREHMQPGDLLFFPGHVAMYLGEGRYCHSTGRAGDDGFAVNSLYPGDPDYRADLAGKITAIGSYF</sequence>
<dbReference type="Gene3D" id="2.30.30.40">
    <property type="entry name" value="SH3 Domains"/>
    <property type="match status" value="2"/>
</dbReference>
<evidence type="ECO:0000256" key="1">
    <source>
        <dbReference type="ARBA" id="ARBA00007074"/>
    </source>
</evidence>
<dbReference type="Gene3D" id="3.90.1720.10">
    <property type="entry name" value="endopeptidase domain like (from Nostoc punctiforme)"/>
    <property type="match status" value="1"/>
</dbReference>
<protein>
    <submittedName>
        <fullName evidence="6">C40 family peptidase</fullName>
    </submittedName>
</protein>
<reference evidence="6" key="2">
    <citation type="journal article" date="2021" name="PeerJ">
        <title>Extensive microbial diversity within the chicken gut microbiome revealed by metagenomics and culture.</title>
        <authorList>
            <person name="Gilroy R."/>
            <person name="Ravi A."/>
            <person name="Getino M."/>
            <person name="Pursley I."/>
            <person name="Horton D.L."/>
            <person name="Alikhan N.F."/>
            <person name="Baker D."/>
            <person name="Gharbi K."/>
            <person name="Hall N."/>
            <person name="Watson M."/>
            <person name="Adriaenssens E.M."/>
            <person name="Foster-Nyarko E."/>
            <person name="Jarju S."/>
            <person name="Secka A."/>
            <person name="Antonio M."/>
            <person name="Oren A."/>
            <person name="Chaudhuri R.R."/>
            <person name="La Ragione R."/>
            <person name="Hildebrand F."/>
            <person name="Pallen M.J."/>
        </authorList>
    </citation>
    <scope>NUCLEOTIDE SEQUENCE</scope>
    <source>
        <strain evidence="6">ChiHcec3-11533</strain>
    </source>
</reference>
<dbReference type="InterPro" id="IPR038765">
    <property type="entry name" value="Papain-like_cys_pep_sf"/>
</dbReference>